<evidence type="ECO:0000256" key="6">
    <source>
        <dbReference type="ARBA" id="ARBA00023319"/>
    </source>
</evidence>
<dbReference type="InterPro" id="IPR003599">
    <property type="entry name" value="Ig_sub"/>
</dbReference>
<dbReference type="PROSITE" id="PS50835">
    <property type="entry name" value="IG_LIKE"/>
    <property type="match status" value="1"/>
</dbReference>
<dbReference type="InterPro" id="IPR013783">
    <property type="entry name" value="Ig-like_fold"/>
</dbReference>
<evidence type="ECO:0000313" key="9">
    <source>
        <dbReference type="Proteomes" id="UP000694389"/>
    </source>
</evidence>
<keyword evidence="6" id="KW-0393">Immunoglobulin domain</keyword>
<dbReference type="InterPro" id="IPR036179">
    <property type="entry name" value="Ig-like_dom_sf"/>
</dbReference>
<proteinExistence type="predicted"/>
<dbReference type="Gene3D" id="2.60.40.10">
    <property type="entry name" value="Immunoglobulins"/>
    <property type="match status" value="2"/>
</dbReference>
<evidence type="ECO:0000313" key="8">
    <source>
        <dbReference type="Ensembl" id="ENSDLAP00005014436.2"/>
    </source>
</evidence>
<dbReference type="SMART" id="SM00409">
    <property type="entry name" value="IG"/>
    <property type="match status" value="1"/>
</dbReference>
<keyword evidence="4" id="KW-0677">Repeat</keyword>
<accession>A0A8C4E6A8</accession>
<feature type="domain" description="Ig-like" evidence="7">
    <location>
        <begin position="77"/>
        <end position="164"/>
    </location>
</feature>
<reference evidence="8" key="1">
    <citation type="submission" date="2025-08" db="UniProtKB">
        <authorList>
            <consortium name="Ensembl"/>
        </authorList>
    </citation>
    <scope>IDENTIFICATION</scope>
</reference>
<dbReference type="CDD" id="cd00096">
    <property type="entry name" value="Ig"/>
    <property type="match status" value="1"/>
</dbReference>
<dbReference type="InterPro" id="IPR007110">
    <property type="entry name" value="Ig-like_dom"/>
</dbReference>
<organism evidence="8 9">
    <name type="scientific">Dicentrarchus labrax</name>
    <name type="common">European seabass</name>
    <name type="synonym">Morone labrax</name>
    <dbReference type="NCBI Taxonomy" id="13489"/>
    <lineage>
        <taxon>Eukaryota</taxon>
        <taxon>Metazoa</taxon>
        <taxon>Chordata</taxon>
        <taxon>Craniata</taxon>
        <taxon>Vertebrata</taxon>
        <taxon>Euteleostomi</taxon>
        <taxon>Actinopterygii</taxon>
        <taxon>Neopterygii</taxon>
        <taxon>Teleostei</taxon>
        <taxon>Neoteleostei</taxon>
        <taxon>Acanthomorphata</taxon>
        <taxon>Eupercaria</taxon>
        <taxon>Moronidae</taxon>
        <taxon>Dicentrarchus</taxon>
    </lineage>
</organism>
<dbReference type="Ensembl" id="ENSDLAT00005015706.2">
    <property type="protein sequence ID" value="ENSDLAP00005014436.2"/>
    <property type="gene ID" value="ENSDLAG00005006809.2"/>
</dbReference>
<evidence type="ECO:0000256" key="4">
    <source>
        <dbReference type="ARBA" id="ARBA00022737"/>
    </source>
</evidence>
<sequence length="181" mass="20078">MQLISNSGLEIHSEGNTRTLVVQSADLSHSGVYRCTTQDDTMEFQVEIKGDFTLFILCVNIVTPPPLSRFLILFSCPEFPMLAIPAERNKSVEVGEPIVLRCEISDPNTQVTWYKDGIKLHEAAGQDMLAEGSIRTLAFQSAMLSHAGIYSCKTRDDAMQFHVDPQLPLGDAGSDVYKRQI</sequence>
<dbReference type="FunFam" id="2.60.40.10:FF:000211">
    <property type="entry name" value="Obscurin-like protein 1"/>
    <property type="match status" value="1"/>
</dbReference>
<evidence type="ECO:0000259" key="7">
    <source>
        <dbReference type="PROSITE" id="PS50835"/>
    </source>
</evidence>
<dbReference type="GO" id="GO:0005737">
    <property type="term" value="C:cytoplasm"/>
    <property type="evidence" value="ECO:0007669"/>
    <property type="project" value="UniProtKB-SubCell"/>
</dbReference>
<dbReference type="InterPro" id="IPR013098">
    <property type="entry name" value="Ig_I-set"/>
</dbReference>
<keyword evidence="9" id="KW-1185">Reference proteome</keyword>
<dbReference type="PANTHER" id="PTHR35971:SF5">
    <property type="entry name" value="OBSCURIN LIKE CYTOSKELETAL ADAPTOR 1"/>
    <property type="match status" value="1"/>
</dbReference>
<dbReference type="GeneTree" id="ENSGT00940000156702"/>
<evidence type="ECO:0000256" key="1">
    <source>
        <dbReference type="ARBA" id="ARBA00004496"/>
    </source>
</evidence>
<evidence type="ECO:0000256" key="5">
    <source>
        <dbReference type="ARBA" id="ARBA00023157"/>
    </source>
</evidence>
<keyword evidence="3" id="KW-0597">Phosphoprotein</keyword>
<comment type="subcellular location">
    <subcellularLocation>
        <location evidence="1">Cytoplasm</location>
    </subcellularLocation>
</comment>
<evidence type="ECO:0000256" key="2">
    <source>
        <dbReference type="ARBA" id="ARBA00022490"/>
    </source>
</evidence>
<reference evidence="8" key="2">
    <citation type="submission" date="2025-09" db="UniProtKB">
        <authorList>
            <consortium name="Ensembl"/>
        </authorList>
    </citation>
    <scope>IDENTIFICATION</scope>
</reference>
<protein>
    <submittedName>
        <fullName evidence="8">Obscurin like cytoskeletal adaptor 1b</fullName>
    </submittedName>
</protein>
<dbReference type="Pfam" id="PF07679">
    <property type="entry name" value="I-set"/>
    <property type="match status" value="1"/>
</dbReference>
<dbReference type="PANTHER" id="PTHR35971">
    <property type="entry name" value="SI:DKEY-31G6.6"/>
    <property type="match status" value="1"/>
</dbReference>
<keyword evidence="5" id="KW-1015">Disulfide bond</keyword>
<name>A0A8C4E6A8_DICLA</name>
<dbReference type="Proteomes" id="UP000694389">
    <property type="component" value="Unassembled WGS sequence"/>
</dbReference>
<keyword evidence="2" id="KW-0963">Cytoplasm</keyword>
<dbReference type="AlphaFoldDB" id="A0A8C4E6A8"/>
<dbReference type="SUPFAM" id="SSF48726">
    <property type="entry name" value="Immunoglobulin"/>
    <property type="match status" value="2"/>
</dbReference>
<dbReference type="InterPro" id="IPR052385">
    <property type="entry name" value="Obscurin/Obscurin-like_Reg"/>
</dbReference>
<dbReference type="SMART" id="SM00408">
    <property type="entry name" value="IGc2"/>
    <property type="match status" value="1"/>
</dbReference>
<dbReference type="InterPro" id="IPR003598">
    <property type="entry name" value="Ig_sub2"/>
</dbReference>
<evidence type="ECO:0000256" key="3">
    <source>
        <dbReference type="ARBA" id="ARBA00022553"/>
    </source>
</evidence>